<dbReference type="PANTHER" id="PTHR38446">
    <property type="entry name" value="BLL0914 PROTEIN"/>
    <property type="match status" value="1"/>
</dbReference>
<evidence type="ECO:0008006" key="3">
    <source>
        <dbReference type="Google" id="ProtNLM"/>
    </source>
</evidence>
<protein>
    <recommendedName>
        <fullName evidence="3">DUF1304 domain-containing protein</fullName>
    </recommendedName>
</protein>
<name>A0A2A4Z4J9_9PROT</name>
<gene>
    <name evidence="2" type="ORF">COB13_06975</name>
</gene>
<keyword evidence="1" id="KW-0472">Membrane</keyword>
<keyword evidence="1" id="KW-0812">Transmembrane</keyword>
<dbReference type="EMBL" id="NVUS01000006">
    <property type="protein sequence ID" value="PCJ01905.1"/>
    <property type="molecule type" value="Genomic_DNA"/>
</dbReference>
<accession>A0A2A4Z4J9</accession>
<comment type="caution">
    <text evidence="2">The sequence shown here is derived from an EMBL/GenBank/DDBJ whole genome shotgun (WGS) entry which is preliminary data.</text>
</comment>
<keyword evidence="1" id="KW-1133">Transmembrane helix</keyword>
<evidence type="ECO:0000256" key="1">
    <source>
        <dbReference type="SAM" id="Phobius"/>
    </source>
</evidence>
<proteinExistence type="predicted"/>
<dbReference type="AlphaFoldDB" id="A0A2A4Z4J9"/>
<dbReference type="PANTHER" id="PTHR38446:SF1">
    <property type="entry name" value="BLL0914 PROTEIN"/>
    <property type="match status" value="1"/>
</dbReference>
<dbReference type="Pfam" id="PF06993">
    <property type="entry name" value="DUF1304"/>
    <property type="match status" value="1"/>
</dbReference>
<feature type="transmembrane region" description="Helical" evidence="1">
    <location>
        <begin position="49"/>
        <end position="69"/>
    </location>
</feature>
<feature type="transmembrane region" description="Helical" evidence="1">
    <location>
        <begin position="6"/>
        <end position="28"/>
    </location>
</feature>
<dbReference type="InterPro" id="IPR009732">
    <property type="entry name" value="DUF1304"/>
</dbReference>
<reference key="1">
    <citation type="submission" date="2017-08" db="EMBL/GenBank/DDBJ databases">
        <title>A dynamic microbial community with high functional redundancy inhabits the cold, oxic subseafloor aquifer.</title>
        <authorList>
            <person name="Tully B.J."/>
            <person name="Wheat C.G."/>
            <person name="Glazer B.T."/>
            <person name="Huber J.A."/>
        </authorList>
    </citation>
    <scope>NUCLEOTIDE SEQUENCE [LARGE SCALE GENOMIC DNA]</scope>
</reference>
<reference evidence="2" key="2">
    <citation type="journal article" date="2018" name="ISME J.">
        <title>A dynamic microbial community with high functional redundancy inhabits the cold, oxic subseafloor aquifer.</title>
        <authorList>
            <person name="Tully B.J."/>
            <person name="Wheat C.G."/>
            <person name="Glazer B.T."/>
            <person name="Huber J.A."/>
        </authorList>
    </citation>
    <scope>NUCLEOTIDE SEQUENCE</scope>
    <source>
        <strain evidence="2">NORP83</strain>
    </source>
</reference>
<organism evidence="2">
    <name type="scientific">OCS116 cluster bacterium</name>
    <dbReference type="NCBI Taxonomy" id="2030921"/>
    <lineage>
        <taxon>Bacteria</taxon>
        <taxon>Pseudomonadati</taxon>
        <taxon>Pseudomonadota</taxon>
        <taxon>Alphaproteobacteria</taxon>
        <taxon>OCS116 cluster</taxon>
    </lineage>
</organism>
<evidence type="ECO:0000313" key="2">
    <source>
        <dbReference type="EMBL" id="PCJ01905.1"/>
    </source>
</evidence>
<feature type="transmembrane region" description="Helical" evidence="1">
    <location>
        <begin position="75"/>
        <end position="95"/>
    </location>
</feature>
<sequence>MAWVGFILMVLVIVIHLYITWFEMFAWTTRGPQVFKSFPKDMFEPTKSMAGNQGLYNGFLAAGLIFALLIDDPMWQWNISMLFLIFVAVAGIYGAATASKKIIYVQTVPAVLAMIAISL</sequence>